<keyword evidence="3" id="KW-1185">Reference proteome</keyword>
<feature type="region of interest" description="Disordered" evidence="1">
    <location>
        <begin position="32"/>
        <end position="53"/>
    </location>
</feature>
<dbReference type="SUPFAM" id="SSF48208">
    <property type="entry name" value="Six-hairpin glycosidases"/>
    <property type="match status" value="1"/>
</dbReference>
<dbReference type="EMBL" id="SKFG01000017">
    <property type="protein sequence ID" value="TCZ75704.1"/>
    <property type="molecule type" value="Genomic_DNA"/>
</dbReference>
<dbReference type="Gene3D" id="1.50.10.10">
    <property type="match status" value="1"/>
</dbReference>
<dbReference type="OrthoDB" id="1779554at2"/>
<dbReference type="PROSITE" id="PS51257">
    <property type="entry name" value="PROKAR_LIPOPROTEIN"/>
    <property type="match status" value="1"/>
</dbReference>
<feature type="compositionally biased region" description="Polar residues" evidence="1">
    <location>
        <begin position="32"/>
        <end position="48"/>
    </location>
</feature>
<protein>
    <recommendedName>
        <fullName evidence="4">Glycosyl hydrolase family 8</fullName>
    </recommendedName>
</protein>
<proteinExistence type="predicted"/>
<sequence>MRKSVLFCISLILLSCICLVVYQFTTRPNKLTTSPAPNSTPIPSTQQPHFEDDNTSFRTERTRLHQFIVDKLSGNFGVYTNLIDTGQSDEVATGHEILSESAGLLMRYYALTEQKEAFEREWHKAKQNFDLKTGFSYRFSPKQNKKYTLNAAVDDLRIVRALYEAGAQFHDEQYSQEAASYATRFFQYNVKEHRLYDFYDETYQMTNSFITLCYVNFSVLEQLPDPNGQVQALQSNMLQIVQNGYLSDQFPFYQTRYSYEQKAYQSDQINTVESLLTILSLAEIKQQKPESIQYIKKHVKSGTLYGRYSQEGKQTTDIQSTAIYAITAIIGAQIGDDTLYQDSIQRMNQFVVQDATSSLYGGYGDPATGQAYSFDNLMALLAYVYLNNN</sequence>
<dbReference type="AlphaFoldDB" id="A0A4R4E7H8"/>
<evidence type="ECO:0000256" key="1">
    <source>
        <dbReference type="SAM" id="MobiDB-lite"/>
    </source>
</evidence>
<dbReference type="Proteomes" id="UP000295418">
    <property type="component" value="Unassembled WGS sequence"/>
</dbReference>
<organism evidence="2 3">
    <name type="scientific">Paenibacillus albiflavus</name>
    <dbReference type="NCBI Taxonomy" id="2545760"/>
    <lineage>
        <taxon>Bacteria</taxon>
        <taxon>Bacillati</taxon>
        <taxon>Bacillota</taxon>
        <taxon>Bacilli</taxon>
        <taxon>Bacillales</taxon>
        <taxon>Paenibacillaceae</taxon>
        <taxon>Paenibacillus</taxon>
    </lineage>
</organism>
<reference evidence="2 3" key="1">
    <citation type="submission" date="2019-03" db="EMBL/GenBank/DDBJ databases">
        <authorList>
            <person name="Kim M.K.M."/>
        </authorList>
    </citation>
    <scope>NUCLEOTIDE SEQUENCE [LARGE SCALE GENOMIC DNA]</scope>
    <source>
        <strain evidence="2 3">18JY21-1</strain>
    </source>
</reference>
<accession>A0A4R4E7H8</accession>
<dbReference type="InterPro" id="IPR012341">
    <property type="entry name" value="6hp_glycosidase-like_sf"/>
</dbReference>
<dbReference type="RefSeq" id="WP_132419165.1">
    <property type="nucleotide sequence ID" value="NZ_SKFG01000017.1"/>
</dbReference>
<evidence type="ECO:0000313" key="3">
    <source>
        <dbReference type="Proteomes" id="UP000295418"/>
    </source>
</evidence>
<dbReference type="InterPro" id="IPR008928">
    <property type="entry name" value="6-hairpin_glycosidase_sf"/>
</dbReference>
<gene>
    <name evidence="2" type="ORF">E0485_16540</name>
</gene>
<evidence type="ECO:0000313" key="2">
    <source>
        <dbReference type="EMBL" id="TCZ75704.1"/>
    </source>
</evidence>
<comment type="caution">
    <text evidence="2">The sequence shown here is derived from an EMBL/GenBank/DDBJ whole genome shotgun (WGS) entry which is preliminary data.</text>
</comment>
<dbReference type="GO" id="GO:0005975">
    <property type="term" value="P:carbohydrate metabolic process"/>
    <property type="evidence" value="ECO:0007669"/>
    <property type="project" value="InterPro"/>
</dbReference>
<name>A0A4R4E7H8_9BACL</name>
<evidence type="ECO:0008006" key="4">
    <source>
        <dbReference type="Google" id="ProtNLM"/>
    </source>
</evidence>